<name>A0A7R9AHM3_9CRUS</name>
<protein>
    <recommendedName>
        <fullName evidence="10">Ninjurin-1-like</fullName>
    </recommendedName>
</protein>
<gene>
    <name evidence="8" type="ORF">DSTB1V02_LOCUS13919</name>
</gene>
<keyword evidence="5 7" id="KW-1133">Transmembrane helix</keyword>
<evidence type="ECO:0000313" key="8">
    <source>
        <dbReference type="EMBL" id="CAD7254173.1"/>
    </source>
</evidence>
<dbReference type="GO" id="GO:0016020">
    <property type="term" value="C:membrane"/>
    <property type="evidence" value="ECO:0007669"/>
    <property type="project" value="UniProtKB-SubCell"/>
</dbReference>
<feature type="transmembrane region" description="Helical" evidence="7">
    <location>
        <begin position="56"/>
        <end position="80"/>
    </location>
</feature>
<accession>A0A7R9AHM3</accession>
<evidence type="ECO:0008006" key="10">
    <source>
        <dbReference type="Google" id="ProtNLM"/>
    </source>
</evidence>
<reference evidence="8" key="1">
    <citation type="submission" date="2020-11" db="EMBL/GenBank/DDBJ databases">
        <authorList>
            <person name="Tran Van P."/>
        </authorList>
    </citation>
    <scope>NUCLEOTIDE SEQUENCE</scope>
</reference>
<evidence type="ECO:0000256" key="6">
    <source>
        <dbReference type="ARBA" id="ARBA00023136"/>
    </source>
</evidence>
<sequence>MEERHQQKTEGDRHLNMNVYATKKTFAMGIMDIALLSANANQLKYVLKGGPEAPHYLVNVVLISTSITLQIIMGLVIVWLGKMNVNEDKTVSKANKVNNVVVTIIIIITVLNILIPSFGIGEPPQPNTTVSM</sequence>
<dbReference type="GO" id="GO:0042246">
    <property type="term" value="P:tissue regeneration"/>
    <property type="evidence" value="ECO:0007669"/>
    <property type="project" value="InterPro"/>
</dbReference>
<keyword evidence="9" id="KW-1185">Reference proteome</keyword>
<evidence type="ECO:0000256" key="2">
    <source>
        <dbReference type="ARBA" id="ARBA00008141"/>
    </source>
</evidence>
<keyword evidence="6 7" id="KW-0472">Membrane</keyword>
<comment type="subcellular location">
    <subcellularLocation>
        <location evidence="1">Membrane</location>
        <topology evidence="1">Multi-pass membrane protein</topology>
    </subcellularLocation>
</comment>
<dbReference type="PANTHER" id="PTHR12316">
    <property type="entry name" value="NINJURIN-RELATED"/>
    <property type="match status" value="1"/>
</dbReference>
<keyword evidence="4" id="KW-0130">Cell adhesion</keyword>
<dbReference type="EMBL" id="CAJPEV010008173">
    <property type="protein sequence ID" value="CAG0905145.1"/>
    <property type="molecule type" value="Genomic_DNA"/>
</dbReference>
<comment type="similarity">
    <text evidence="2">Belongs to the ninjurin family.</text>
</comment>
<keyword evidence="3 7" id="KW-0812">Transmembrane</keyword>
<dbReference type="AlphaFoldDB" id="A0A7R9AHM3"/>
<proteinExistence type="inferred from homology"/>
<dbReference type="InterPro" id="IPR007007">
    <property type="entry name" value="Ninjurin"/>
</dbReference>
<evidence type="ECO:0000256" key="3">
    <source>
        <dbReference type="ARBA" id="ARBA00022692"/>
    </source>
</evidence>
<evidence type="ECO:0000256" key="1">
    <source>
        <dbReference type="ARBA" id="ARBA00004141"/>
    </source>
</evidence>
<dbReference type="EMBL" id="LR907690">
    <property type="protein sequence ID" value="CAD7254173.1"/>
    <property type="molecule type" value="Genomic_DNA"/>
</dbReference>
<evidence type="ECO:0000256" key="4">
    <source>
        <dbReference type="ARBA" id="ARBA00022889"/>
    </source>
</evidence>
<dbReference type="PANTHER" id="PTHR12316:SF17">
    <property type="entry name" value="NINJURIN C, ISOFORM D"/>
    <property type="match status" value="1"/>
</dbReference>
<dbReference type="Proteomes" id="UP000677054">
    <property type="component" value="Unassembled WGS sequence"/>
</dbReference>
<feature type="transmembrane region" description="Helical" evidence="7">
    <location>
        <begin position="100"/>
        <end position="120"/>
    </location>
</feature>
<evidence type="ECO:0000256" key="5">
    <source>
        <dbReference type="ARBA" id="ARBA00022989"/>
    </source>
</evidence>
<dbReference type="OrthoDB" id="6114058at2759"/>
<evidence type="ECO:0000256" key="7">
    <source>
        <dbReference type="SAM" id="Phobius"/>
    </source>
</evidence>
<organism evidence="8">
    <name type="scientific">Darwinula stevensoni</name>
    <dbReference type="NCBI Taxonomy" id="69355"/>
    <lineage>
        <taxon>Eukaryota</taxon>
        <taxon>Metazoa</taxon>
        <taxon>Ecdysozoa</taxon>
        <taxon>Arthropoda</taxon>
        <taxon>Crustacea</taxon>
        <taxon>Oligostraca</taxon>
        <taxon>Ostracoda</taxon>
        <taxon>Podocopa</taxon>
        <taxon>Podocopida</taxon>
        <taxon>Darwinulocopina</taxon>
        <taxon>Darwinuloidea</taxon>
        <taxon>Darwinulidae</taxon>
        <taxon>Darwinula</taxon>
    </lineage>
</organism>
<evidence type="ECO:0000313" key="9">
    <source>
        <dbReference type="Proteomes" id="UP000677054"/>
    </source>
</evidence>
<dbReference type="Pfam" id="PF04923">
    <property type="entry name" value="Ninjurin"/>
    <property type="match status" value="1"/>
</dbReference>
<dbReference type="GO" id="GO:0007155">
    <property type="term" value="P:cell adhesion"/>
    <property type="evidence" value="ECO:0007669"/>
    <property type="project" value="UniProtKB-KW"/>
</dbReference>